<dbReference type="InterPro" id="IPR023943">
    <property type="entry name" value="Enolase-ppase_E1"/>
</dbReference>
<dbReference type="CDD" id="cd01629">
    <property type="entry name" value="HAD_EP"/>
    <property type="match status" value="1"/>
</dbReference>
<comment type="function">
    <text evidence="4">Bifunctional enzyme that catalyzes the enolization of 2,3-diketo-5-methylthiopentyl-1-phosphate (DK-MTP-1-P) into the intermediate 2-hydroxy-3-keto-5-methylthiopentenyl-1-phosphate (HK-MTPenyl-1-P), which is then dephosphorylated to form the acireductone 1,2-dihydroxy-3-keto-5-methylthiopentene (DHK-MTPene).</text>
</comment>
<name>A0A9X3XC11_9BACT</name>
<accession>A0A9X3XC11</accession>
<dbReference type="EC" id="3.1.3.77" evidence="4"/>
<keyword evidence="4" id="KW-0479">Metal-binding</keyword>
<dbReference type="Proteomes" id="UP001151081">
    <property type="component" value="Unassembled WGS sequence"/>
</dbReference>
<dbReference type="GO" id="GO:0043716">
    <property type="term" value="F:2-hydroxy-3-keto-5-methylthiopentenyl-1-phosphate phosphatase activity"/>
    <property type="evidence" value="ECO:0007669"/>
    <property type="project" value="UniProtKB-UniRule"/>
</dbReference>
<dbReference type="SFLD" id="SFLDG01133">
    <property type="entry name" value="C1.5.4:_Enolase-phosphatase_Li"/>
    <property type="match status" value="1"/>
</dbReference>
<dbReference type="SFLD" id="SFLDS00003">
    <property type="entry name" value="Haloacid_Dehalogenase"/>
    <property type="match status" value="1"/>
</dbReference>
<keyword evidence="4" id="KW-0460">Magnesium</keyword>
<dbReference type="InterPro" id="IPR023214">
    <property type="entry name" value="HAD_sf"/>
</dbReference>
<dbReference type="GO" id="GO:0019509">
    <property type="term" value="P:L-methionine salvage from methylthioadenosine"/>
    <property type="evidence" value="ECO:0007669"/>
    <property type="project" value="UniProtKB-UniRule"/>
</dbReference>
<keyword evidence="2 4" id="KW-0378">Hydrolase</keyword>
<dbReference type="Pfam" id="PF00702">
    <property type="entry name" value="Hydrolase"/>
    <property type="match status" value="1"/>
</dbReference>
<proteinExistence type="inferred from homology"/>
<evidence type="ECO:0000256" key="1">
    <source>
        <dbReference type="ARBA" id="ARBA00022605"/>
    </source>
</evidence>
<comment type="catalytic activity">
    <reaction evidence="4">
        <text>5-methylsulfanyl-2,3-dioxopentyl phosphate + H2O = 1,2-dihydroxy-5-(methylsulfanyl)pent-1-en-3-one + phosphate</text>
        <dbReference type="Rhea" id="RHEA:21700"/>
        <dbReference type="ChEBI" id="CHEBI:15377"/>
        <dbReference type="ChEBI" id="CHEBI:43474"/>
        <dbReference type="ChEBI" id="CHEBI:49252"/>
        <dbReference type="ChEBI" id="CHEBI:58828"/>
        <dbReference type="EC" id="3.1.3.77"/>
    </reaction>
</comment>
<evidence type="ECO:0000313" key="5">
    <source>
        <dbReference type="EMBL" id="MDC3986500.1"/>
    </source>
</evidence>
<sequence length="232" mass="24993">MVRRIVTDIEGTTTSIAFVTDTLFVHARRALPAFVRTHLGEARVTSALDAARAEAGQPDLSDEAVVALWLRWIDEDRKATSLKAIQGMIWEEGYHAGAYRSHVYPDVPGALARWKARGIGLSVFSSGSVLAQRLLFGHTIEGDLSGLFDGWFDTTTGKKADPASYARIAAALDAPPHEVLFLSDVKAELDAARAAGLLRVGLARDGASPFADHPTARSFDDIVIEGDAVLVR</sequence>
<comment type="pathway">
    <text evidence="4">Amino-acid biosynthesis; L-methionine biosynthesis via salvage pathway; L-methionine from S-methyl-5-thio-alpha-D-ribose 1-phosphate: step 3/6.</text>
</comment>
<dbReference type="PANTHER" id="PTHR20371">
    <property type="entry name" value="ENOLASE-PHOSPHATASE E1"/>
    <property type="match status" value="1"/>
</dbReference>
<dbReference type="GO" id="GO:0000287">
    <property type="term" value="F:magnesium ion binding"/>
    <property type="evidence" value="ECO:0007669"/>
    <property type="project" value="UniProtKB-UniRule"/>
</dbReference>
<dbReference type="GO" id="GO:0043715">
    <property type="term" value="F:2,3-diketo-5-methylthiopentyl-1-phosphate enolase activity"/>
    <property type="evidence" value="ECO:0007669"/>
    <property type="project" value="UniProtKB-UniRule"/>
</dbReference>
<gene>
    <name evidence="4 5" type="primary">mtnC</name>
    <name evidence="5" type="ORF">KEG57_38855</name>
</gene>
<keyword evidence="3 4" id="KW-0486">Methionine biosynthesis</keyword>
<evidence type="ECO:0000256" key="4">
    <source>
        <dbReference type="HAMAP-Rule" id="MF_01681"/>
    </source>
</evidence>
<organism evidence="5 6">
    <name type="scientific">Polyangium jinanense</name>
    <dbReference type="NCBI Taxonomy" id="2829994"/>
    <lineage>
        <taxon>Bacteria</taxon>
        <taxon>Pseudomonadati</taxon>
        <taxon>Myxococcota</taxon>
        <taxon>Polyangia</taxon>
        <taxon>Polyangiales</taxon>
        <taxon>Polyangiaceae</taxon>
        <taxon>Polyangium</taxon>
    </lineage>
</organism>
<dbReference type="NCBIfam" id="TIGR01509">
    <property type="entry name" value="HAD-SF-IA-v3"/>
    <property type="match status" value="1"/>
</dbReference>
<dbReference type="NCBIfam" id="TIGR01691">
    <property type="entry name" value="enolase-ppase"/>
    <property type="match status" value="1"/>
</dbReference>
<evidence type="ECO:0000256" key="3">
    <source>
        <dbReference type="ARBA" id="ARBA00023167"/>
    </source>
</evidence>
<comment type="similarity">
    <text evidence="4">Belongs to the HAD-like hydrolase superfamily. MasA/MtnC family.</text>
</comment>
<dbReference type="GO" id="GO:0043874">
    <property type="term" value="F:acireductone synthase activity"/>
    <property type="evidence" value="ECO:0007669"/>
    <property type="project" value="UniProtKB-EC"/>
</dbReference>
<evidence type="ECO:0000256" key="2">
    <source>
        <dbReference type="ARBA" id="ARBA00022801"/>
    </source>
</evidence>
<keyword evidence="6" id="KW-1185">Reference proteome</keyword>
<dbReference type="HAMAP" id="MF_01681">
    <property type="entry name" value="Salvage_MtnC"/>
    <property type="match status" value="1"/>
</dbReference>
<reference evidence="5 6" key="1">
    <citation type="submission" date="2021-04" db="EMBL/GenBank/DDBJ databases">
        <title>Genome analysis of Polyangium sp.</title>
        <authorList>
            <person name="Li Y."/>
            <person name="Wang J."/>
        </authorList>
    </citation>
    <scope>NUCLEOTIDE SEQUENCE [LARGE SCALE GENOMIC DNA]</scope>
    <source>
        <strain evidence="5 6">SDU14</strain>
    </source>
</reference>
<evidence type="ECO:0000313" key="6">
    <source>
        <dbReference type="Proteomes" id="UP001151081"/>
    </source>
</evidence>
<dbReference type="SUPFAM" id="SSF56784">
    <property type="entry name" value="HAD-like"/>
    <property type="match status" value="1"/>
</dbReference>
<comment type="caution">
    <text evidence="5">The sequence shown here is derived from an EMBL/GenBank/DDBJ whole genome shotgun (WGS) entry which is preliminary data.</text>
</comment>
<dbReference type="SFLD" id="SFLDG01129">
    <property type="entry name" value="C1.5:_HAD__Beta-PGM__Phosphata"/>
    <property type="match status" value="1"/>
</dbReference>
<dbReference type="RefSeq" id="WP_272422285.1">
    <property type="nucleotide sequence ID" value="NZ_JAGTJJ010000039.1"/>
</dbReference>
<dbReference type="Gene3D" id="1.10.720.60">
    <property type="match status" value="1"/>
</dbReference>
<comment type="cofactor">
    <cofactor evidence="4">
        <name>Mg(2+)</name>
        <dbReference type="ChEBI" id="CHEBI:18420"/>
    </cofactor>
    <text evidence="4">Binds 1 Mg(2+) ion per subunit.</text>
</comment>
<dbReference type="Gene3D" id="3.40.50.1000">
    <property type="entry name" value="HAD superfamily/HAD-like"/>
    <property type="match status" value="1"/>
</dbReference>
<protein>
    <recommendedName>
        <fullName evidence="4">Enolase-phosphatase E1</fullName>
        <ecNumber evidence="4">3.1.3.77</ecNumber>
    </recommendedName>
    <alternativeName>
        <fullName evidence="4">2,3-diketo-5-methylthio-1-phosphopentane phosphatase</fullName>
    </alternativeName>
</protein>
<dbReference type="SFLD" id="SFLDF00044">
    <property type="entry name" value="enolase-phosphatase"/>
    <property type="match status" value="1"/>
</dbReference>
<dbReference type="InterPro" id="IPR036412">
    <property type="entry name" value="HAD-like_sf"/>
</dbReference>
<dbReference type="PRINTS" id="PR00413">
    <property type="entry name" value="HADHALOGNASE"/>
</dbReference>
<keyword evidence="1 4" id="KW-0028">Amino-acid biosynthesis</keyword>
<dbReference type="InterPro" id="IPR006439">
    <property type="entry name" value="HAD-SF_hydro_IA"/>
</dbReference>
<dbReference type="EMBL" id="JAGTJJ010000039">
    <property type="protein sequence ID" value="MDC3986500.1"/>
    <property type="molecule type" value="Genomic_DNA"/>
</dbReference>
<comment type="subunit">
    <text evidence="4">Monomer.</text>
</comment>
<comment type="pathway">
    <text evidence="4">Amino-acid biosynthesis; L-methionine biosynthesis via salvage pathway; L-methionine from S-methyl-5-thio-alpha-D-ribose 1-phosphate: step 4/6.</text>
</comment>
<dbReference type="AlphaFoldDB" id="A0A9X3XC11"/>
<dbReference type="PANTHER" id="PTHR20371:SF1">
    <property type="entry name" value="ENOLASE-PHOSPHATASE E1"/>
    <property type="match status" value="1"/>
</dbReference>